<evidence type="ECO:0000313" key="3">
    <source>
        <dbReference type="Proteomes" id="UP000186601"/>
    </source>
</evidence>
<gene>
    <name evidence="2" type="ORF">PHLCEN_2v4142</name>
</gene>
<dbReference type="Gene3D" id="2.60.20.10">
    <property type="entry name" value="Crystallins"/>
    <property type="match status" value="1"/>
</dbReference>
<dbReference type="EMBL" id="MLYV02000420">
    <property type="protein sequence ID" value="PSR99329.1"/>
    <property type="molecule type" value="Genomic_DNA"/>
</dbReference>
<proteinExistence type="predicted"/>
<dbReference type="Proteomes" id="UP000186601">
    <property type="component" value="Unassembled WGS sequence"/>
</dbReference>
<feature type="chain" id="PRO_5015350402" evidence="1">
    <location>
        <begin position="20"/>
        <end position="117"/>
    </location>
</feature>
<keyword evidence="1" id="KW-0732">Signal</keyword>
<protein>
    <submittedName>
        <fullName evidence="2">Uncharacterized protein</fullName>
    </submittedName>
</protein>
<evidence type="ECO:0000256" key="1">
    <source>
        <dbReference type="SAM" id="SignalP"/>
    </source>
</evidence>
<feature type="signal peptide" evidence="1">
    <location>
        <begin position="1"/>
        <end position="19"/>
    </location>
</feature>
<sequence>MQFKLAFAALASVLAIATAAPLEERAAQVDAHIYICTDDNFGGDCTNYGFTSGVCSNFPSEFQDDISSLGPDAGWYCNVYLDYYCNNDESSLRVDYPGISALGWGNDAFSSLQCYRT</sequence>
<name>A0A2R6PZ35_9APHY</name>
<dbReference type="STRING" id="98765.A0A2R6PZ35"/>
<keyword evidence="3" id="KW-1185">Reference proteome</keyword>
<organism evidence="2 3">
    <name type="scientific">Hermanssonia centrifuga</name>
    <dbReference type="NCBI Taxonomy" id="98765"/>
    <lineage>
        <taxon>Eukaryota</taxon>
        <taxon>Fungi</taxon>
        <taxon>Dikarya</taxon>
        <taxon>Basidiomycota</taxon>
        <taxon>Agaricomycotina</taxon>
        <taxon>Agaricomycetes</taxon>
        <taxon>Polyporales</taxon>
        <taxon>Meruliaceae</taxon>
        <taxon>Hermanssonia</taxon>
    </lineage>
</organism>
<evidence type="ECO:0000313" key="2">
    <source>
        <dbReference type="EMBL" id="PSR99329.1"/>
    </source>
</evidence>
<comment type="caution">
    <text evidence="2">The sequence shown here is derived from an EMBL/GenBank/DDBJ whole genome shotgun (WGS) entry which is preliminary data.</text>
</comment>
<accession>A0A2R6PZ35</accession>
<dbReference type="OrthoDB" id="2793851at2759"/>
<reference evidence="2 3" key="1">
    <citation type="submission" date="2018-02" db="EMBL/GenBank/DDBJ databases">
        <title>Genome sequence of the basidiomycete white-rot fungus Phlebia centrifuga.</title>
        <authorList>
            <person name="Granchi Z."/>
            <person name="Peng M."/>
            <person name="de Vries R.P."/>
            <person name="Hilden K."/>
            <person name="Makela M.R."/>
            <person name="Grigoriev I."/>
            <person name="Riley R."/>
        </authorList>
    </citation>
    <scope>NUCLEOTIDE SEQUENCE [LARGE SCALE GENOMIC DNA]</scope>
    <source>
        <strain evidence="2 3">FBCC195</strain>
    </source>
</reference>
<dbReference type="AlphaFoldDB" id="A0A2R6PZ35"/>